<keyword evidence="2" id="KW-0645">Protease</keyword>
<dbReference type="PANTHER" id="PTHR47053">
    <property type="entry name" value="MUREIN DD-ENDOPEPTIDASE MEPH-RELATED"/>
    <property type="match status" value="1"/>
</dbReference>
<dbReference type="GO" id="GO:0008234">
    <property type="term" value="F:cysteine-type peptidase activity"/>
    <property type="evidence" value="ECO:0007669"/>
    <property type="project" value="UniProtKB-KW"/>
</dbReference>
<protein>
    <submittedName>
        <fullName evidence="7">Unannotated protein</fullName>
    </submittedName>
</protein>
<keyword evidence="3" id="KW-0378">Hydrolase</keyword>
<dbReference type="InterPro" id="IPR038765">
    <property type="entry name" value="Papain-like_cys_pep_sf"/>
</dbReference>
<organism evidence="7">
    <name type="scientific">freshwater metagenome</name>
    <dbReference type="NCBI Taxonomy" id="449393"/>
    <lineage>
        <taxon>unclassified sequences</taxon>
        <taxon>metagenomes</taxon>
        <taxon>ecological metagenomes</taxon>
    </lineage>
</organism>
<feature type="coiled-coil region" evidence="5">
    <location>
        <begin position="219"/>
        <end position="257"/>
    </location>
</feature>
<dbReference type="PANTHER" id="PTHR47053:SF1">
    <property type="entry name" value="MUREIN DD-ENDOPEPTIDASE MEPH-RELATED"/>
    <property type="match status" value="1"/>
</dbReference>
<dbReference type="AlphaFoldDB" id="A0A6J6E7P7"/>
<sequence length="425" mass="45599">MWLTNDTSSLADAERTPLTYSLRMRKKSAIALILMASLTLATTPAVAKPKKPTLAEIEAAKKAESAKKKAADAAAKKLASANQTLRELTAKAATARALYQKAQAELNVATAAATAAAAHAAETALSVSDAHKTIGKMAANAYILGGSLSDVQPLLSANGPQDLIDQLSTLNTLGARNSTALDRFKAAEIIAKAAKAKADEARVVQAAATAKVADAKKVADEAQALQQEEVDKLRKVQDKLIKELANAKNVRITLEQQRQLALLEESQAQTATTTINQAKVWPNLGFKGRSTIRTTEAQRLKAVAFAQKQVEARPRKPYVWGDEGPNAFDCSGLVYAAYRSAGLGWPNWDRLNSALYAGYTFHVPLTQLQPGDLLFYSYKGTISTIHHITIYAGNGMMWEANSKNVGLIYSSIYSVKGLMPFGGRV</sequence>
<dbReference type="Gene3D" id="3.90.1720.10">
    <property type="entry name" value="endopeptidase domain like (from Nostoc punctiforme)"/>
    <property type="match status" value="1"/>
</dbReference>
<evidence type="ECO:0000256" key="4">
    <source>
        <dbReference type="ARBA" id="ARBA00022807"/>
    </source>
</evidence>
<keyword evidence="4" id="KW-0788">Thiol protease</keyword>
<dbReference type="Pfam" id="PF00877">
    <property type="entry name" value="NLPC_P60"/>
    <property type="match status" value="1"/>
</dbReference>
<evidence type="ECO:0000259" key="6">
    <source>
        <dbReference type="PROSITE" id="PS51935"/>
    </source>
</evidence>
<dbReference type="EMBL" id="CAEZTL010000077">
    <property type="protein sequence ID" value="CAB4572620.1"/>
    <property type="molecule type" value="Genomic_DNA"/>
</dbReference>
<dbReference type="GO" id="GO:0006508">
    <property type="term" value="P:proteolysis"/>
    <property type="evidence" value="ECO:0007669"/>
    <property type="project" value="UniProtKB-KW"/>
</dbReference>
<evidence type="ECO:0000313" key="7">
    <source>
        <dbReference type="EMBL" id="CAB4572620.1"/>
    </source>
</evidence>
<keyword evidence="5" id="KW-0175">Coiled coil</keyword>
<dbReference type="InterPro" id="IPR000064">
    <property type="entry name" value="NLP_P60_dom"/>
</dbReference>
<reference evidence="7" key="1">
    <citation type="submission" date="2020-05" db="EMBL/GenBank/DDBJ databases">
        <authorList>
            <person name="Chiriac C."/>
            <person name="Salcher M."/>
            <person name="Ghai R."/>
            <person name="Kavagutti S V."/>
        </authorList>
    </citation>
    <scope>NUCLEOTIDE SEQUENCE</scope>
</reference>
<dbReference type="InterPro" id="IPR051202">
    <property type="entry name" value="Peptidase_C40"/>
</dbReference>
<comment type="similarity">
    <text evidence="1">Belongs to the peptidase C40 family.</text>
</comment>
<evidence type="ECO:0000256" key="5">
    <source>
        <dbReference type="SAM" id="Coils"/>
    </source>
</evidence>
<feature type="coiled-coil region" evidence="5">
    <location>
        <begin position="71"/>
        <end position="105"/>
    </location>
</feature>
<proteinExistence type="inferred from homology"/>
<dbReference type="PROSITE" id="PS51935">
    <property type="entry name" value="NLPC_P60"/>
    <property type="match status" value="1"/>
</dbReference>
<evidence type="ECO:0000256" key="1">
    <source>
        <dbReference type="ARBA" id="ARBA00007074"/>
    </source>
</evidence>
<name>A0A6J6E7P7_9ZZZZ</name>
<dbReference type="SUPFAM" id="SSF54001">
    <property type="entry name" value="Cysteine proteinases"/>
    <property type="match status" value="1"/>
</dbReference>
<gene>
    <name evidence="7" type="ORF">UFOPK1683_00763</name>
</gene>
<feature type="domain" description="NlpC/P60" evidence="6">
    <location>
        <begin position="296"/>
        <end position="425"/>
    </location>
</feature>
<evidence type="ECO:0000256" key="3">
    <source>
        <dbReference type="ARBA" id="ARBA00022801"/>
    </source>
</evidence>
<evidence type="ECO:0000256" key="2">
    <source>
        <dbReference type="ARBA" id="ARBA00022670"/>
    </source>
</evidence>
<accession>A0A6J6E7P7</accession>